<evidence type="ECO:0000256" key="5">
    <source>
        <dbReference type="ARBA" id="ARBA00022989"/>
    </source>
</evidence>
<dbReference type="Proteomes" id="UP000214720">
    <property type="component" value="Unassembled WGS sequence"/>
</dbReference>
<dbReference type="eggNOG" id="COG2095">
    <property type="taxonomic scope" value="Bacteria"/>
</dbReference>
<evidence type="ECO:0000256" key="6">
    <source>
        <dbReference type="ARBA" id="ARBA00023136"/>
    </source>
</evidence>
<keyword evidence="6 7" id="KW-0472">Membrane</keyword>
<comment type="subcellular location">
    <subcellularLocation>
        <location evidence="1 7">Cell membrane</location>
        <topology evidence="1 7">Multi-pass membrane protein</topology>
    </subcellularLocation>
</comment>
<evidence type="ECO:0000313" key="9">
    <source>
        <dbReference type="Proteomes" id="UP000214720"/>
    </source>
</evidence>
<dbReference type="PANTHER" id="PTHR33508:SF1">
    <property type="entry name" value="UPF0056 MEMBRANE PROTEIN YHCE"/>
    <property type="match status" value="1"/>
</dbReference>
<keyword evidence="4 7" id="KW-0812">Transmembrane</keyword>
<dbReference type="NCBIfam" id="TIGR00427">
    <property type="entry name" value="NAAT family transporter"/>
    <property type="match status" value="1"/>
</dbReference>
<dbReference type="InterPro" id="IPR002771">
    <property type="entry name" value="Multi_antbiot-R_MarC"/>
</dbReference>
<evidence type="ECO:0000256" key="4">
    <source>
        <dbReference type="ARBA" id="ARBA00022692"/>
    </source>
</evidence>
<feature type="transmembrane region" description="Helical" evidence="7">
    <location>
        <begin position="156"/>
        <end position="176"/>
    </location>
</feature>
<feature type="transmembrane region" description="Helical" evidence="7">
    <location>
        <begin position="47"/>
        <end position="69"/>
    </location>
</feature>
<feature type="transmembrane region" description="Helical" evidence="7">
    <location>
        <begin position="123"/>
        <end position="144"/>
    </location>
</feature>
<feature type="transmembrane region" description="Helical" evidence="7">
    <location>
        <begin position="12"/>
        <end position="35"/>
    </location>
</feature>
<name>A0A226WQQ7_CABSO</name>
<comment type="caution">
    <text evidence="7">Lacks conserved residue(s) required for the propagation of feature annotation.</text>
</comment>
<sequence>MDTVIHEMTKTILLIVAALFPIINPPAAAFIILSLTPHATETERADLARRIAVNSFVILLASLSVGAYLLSFLGISIPVLRVAGGLIIAMAGWNLLQSSDDDSEEETLPEPASHRHGSLRSKAFYPLTLPVTVGPGAISVAIALGTGTPRSGLQPVHFIGVGVALALLCITIYLCVRFVAKVQRLLGPSGTQIAMRLFAFAIFCIGMQILWLGLSELLNSLHPH</sequence>
<proteinExistence type="inferred from homology"/>
<dbReference type="PANTHER" id="PTHR33508">
    <property type="entry name" value="UPF0056 MEMBRANE PROTEIN YHCE"/>
    <property type="match status" value="1"/>
</dbReference>
<evidence type="ECO:0000256" key="7">
    <source>
        <dbReference type="RuleBase" id="RU362048"/>
    </source>
</evidence>
<evidence type="ECO:0000313" key="8">
    <source>
        <dbReference type="EMBL" id="OXC73515.1"/>
    </source>
</evidence>
<gene>
    <name evidence="8" type="ORF">BSU04_35585</name>
</gene>
<evidence type="ECO:0000256" key="3">
    <source>
        <dbReference type="ARBA" id="ARBA00022475"/>
    </source>
</evidence>
<dbReference type="Pfam" id="PF01914">
    <property type="entry name" value="MarC"/>
    <property type="match status" value="1"/>
</dbReference>
<dbReference type="RefSeq" id="WP_256983671.1">
    <property type="nucleotide sequence ID" value="NZ_MTHB01000246.1"/>
</dbReference>
<organism evidence="8 9">
    <name type="scientific">Caballeronia sordidicola</name>
    <name type="common">Burkholderia sordidicola</name>
    <dbReference type="NCBI Taxonomy" id="196367"/>
    <lineage>
        <taxon>Bacteria</taxon>
        <taxon>Pseudomonadati</taxon>
        <taxon>Pseudomonadota</taxon>
        <taxon>Betaproteobacteria</taxon>
        <taxon>Burkholderiales</taxon>
        <taxon>Burkholderiaceae</taxon>
        <taxon>Caballeronia</taxon>
    </lineage>
</organism>
<comment type="caution">
    <text evidence="8">The sequence shown here is derived from an EMBL/GenBank/DDBJ whole genome shotgun (WGS) entry which is preliminary data.</text>
</comment>
<dbReference type="GO" id="GO:0005886">
    <property type="term" value="C:plasma membrane"/>
    <property type="evidence" value="ECO:0007669"/>
    <property type="project" value="UniProtKB-SubCell"/>
</dbReference>
<evidence type="ECO:0000256" key="1">
    <source>
        <dbReference type="ARBA" id="ARBA00004651"/>
    </source>
</evidence>
<evidence type="ECO:0000256" key="2">
    <source>
        <dbReference type="ARBA" id="ARBA00009784"/>
    </source>
</evidence>
<keyword evidence="5 7" id="KW-1133">Transmembrane helix</keyword>
<feature type="transmembrane region" description="Helical" evidence="7">
    <location>
        <begin position="197"/>
        <end position="214"/>
    </location>
</feature>
<comment type="similarity">
    <text evidence="2 7">Belongs to the UPF0056 (MarC) family.</text>
</comment>
<dbReference type="EMBL" id="MTHB01000246">
    <property type="protein sequence ID" value="OXC73515.1"/>
    <property type="molecule type" value="Genomic_DNA"/>
</dbReference>
<accession>A0A226WQQ7</accession>
<protein>
    <recommendedName>
        <fullName evidence="7">UPF0056 membrane protein</fullName>
    </recommendedName>
</protein>
<reference evidence="9" key="1">
    <citation type="submission" date="2017-01" db="EMBL/GenBank/DDBJ databases">
        <title>Genome Analysis of Deinococcus marmoris KOPRI26562.</title>
        <authorList>
            <person name="Kim J.H."/>
            <person name="Oh H.-M."/>
        </authorList>
    </citation>
    <scope>NUCLEOTIDE SEQUENCE [LARGE SCALE GENOMIC DNA]</scope>
    <source>
        <strain evidence="9">PAMC 26633</strain>
    </source>
</reference>
<keyword evidence="3" id="KW-1003">Cell membrane</keyword>
<dbReference type="AlphaFoldDB" id="A0A226WQQ7"/>